<dbReference type="SUPFAM" id="SSF53850">
    <property type="entry name" value="Periplasmic binding protein-like II"/>
    <property type="match status" value="1"/>
</dbReference>
<protein>
    <submittedName>
        <fullName evidence="6">Transcriptional regulator, LysR family</fullName>
    </submittedName>
</protein>
<keyword evidence="7" id="KW-1185">Reference proteome</keyword>
<dbReference type="Pfam" id="PF00126">
    <property type="entry name" value="HTH_1"/>
    <property type="match status" value="1"/>
</dbReference>
<dbReference type="STRING" id="538381.GCA_001696535_02944"/>
<evidence type="ECO:0000256" key="2">
    <source>
        <dbReference type="ARBA" id="ARBA00023015"/>
    </source>
</evidence>
<dbReference type="PROSITE" id="PS50931">
    <property type="entry name" value="HTH_LYSR"/>
    <property type="match status" value="1"/>
</dbReference>
<keyword evidence="2" id="KW-0805">Transcription regulation</keyword>
<evidence type="ECO:0000256" key="3">
    <source>
        <dbReference type="ARBA" id="ARBA00023125"/>
    </source>
</evidence>
<feature type="domain" description="HTH lysR-type" evidence="5">
    <location>
        <begin position="5"/>
        <end position="62"/>
    </location>
</feature>
<dbReference type="PANTHER" id="PTHR30427">
    <property type="entry name" value="TRANSCRIPTIONAL ACTIVATOR PROTEIN LYSR"/>
    <property type="match status" value="1"/>
</dbReference>
<dbReference type="RefSeq" id="WP_067221664.1">
    <property type="nucleotide sequence ID" value="NZ_MBQE01000004.1"/>
</dbReference>
<dbReference type="GO" id="GO:0003700">
    <property type="term" value="F:DNA-binding transcription factor activity"/>
    <property type="evidence" value="ECO:0007669"/>
    <property type="project" value="InterPro"/>
</dbReference>
<evidence type="ECO:0000256" key="1">
    <source>
        <dbReference type="ARBA" id="ARBA00009437"/>
    </source>
</evidence>
<dbReference type="AlphaFoldDB" id="A0A285T220"/>
<evidence type="ECO:0000313" key="7">
    <source>
        <dbReference type="Proteomes" id="UP000219331"/>
    </source>
</evidence>
<dbReference type="Gene3D" id="1.10.10.10">
    <property type="entry name" value="Winged helix-like DNA-binding domain superfamily/Winged helix DNA-binding domain"/>
    <property type="match status" value="1"/>
</dbReference>
<sequence>MAARITLRQVQAFRLIMTNRTMTIAAEQMSISQPAVSRLISDLEETLDLKLFNRVGPRLLPTSAARRLIGEVDRVFLGLDFVEEAARRIRRFSLEPYRLAVPPFLSYSFAANLVARVSVDIPDLAISLHSDTSRAIAEQVSRGEHDLGICMPSRRERELNVLSRHEVGTVCLLPADHPLAERPEITPEDLDGISLYVLGRSGAIRPQINEVFAQRQIAPRIVGEMQHALSCAAFVSQGLGVALLDSVSARSADQHRTIIRPFVPQIDLEIALITSSRHVQSDVDDAFLRHFPQALAECT</sequence>
<keyword evidence="3" id="KW-0238">DNA-binding</keyword>
<dbReference type="InterPro" id="IPR036388">
    <property type="entry name" value="WH-like_DNA-bd_sf"/>
</dbReference>
<accession>A0A285T220</accession>
<keyword evidence="4" id="KW-0804">Transcription</keyword>
<evidence type="ECO:0000259" key="5">
    <source>
        <dbReference type="PROSITE" id="PS50931"/>
    </source>
</evidence>
<reference evidence="6 7" key="1">
    <citation type="submission" date="2017-08" db="EMBL/GenBank/DDBJ databases">
        <authorList>
            <person name="de Groot N.N."/>
        </authorList>
    </citation>
    <scope>NUCLEOTIDE SEQUENCE [LARGE SCALE GENOMIC DNA]</scope>
    <source>
        <strain evidence="6 7">USBA 352</strain>
    </source>
</reference>
<dbReference type="OrthoDB" id="7260751at2"/>
<comment type="similarity">
    <text evidence="1">Belongs to the LysR transcriptional regulatory family.</text>
</comment>
<evidence type="ECO:0000256" key="4">
    <source>
        <dbReference type="ARBA" id="ARBA00023163"/>
    </source>
</evidence>
<name>A0A285T220_9HYPH</name>
<dbReference type="GO" id="GO:0043565">
    <property type="term" value="F:sequence-specific DNA binding"/>
    <property type="evidence" value="ECO:0007669"/>
    <property type="project" value="TreeGrafter"/>
</dbReference>
<dbReference type="InterPro" id="IPR000847">
    <property type="entry name" value="LysR_HTH_N"/>
</dbReference>
<evidence type="ECO:0000313" key="6">
    <source>
        <dbReference type="EMBL" id="SOC15329.1"/>
    </source>
</evidence>
<dbReference type="Pfam" id="PF03466">
    <property type="entry name" value="LysR_substrate"/>
    <property type="match status" value="1"/>
</dbReference>
<dbReference type="InterPro" id="IPR005119">
    <property type="entry name" value="LysR_subst-bd"/>
</dbReference>
<dbReference type="EMBL" id="OBML01000008">
    <property type="protein sequence ID" value="SOC15329.1"/>
    <property type="molecule type" value="Genomic_DNA"/>
</dbReference>
<dbReference type="Proteomes" id="UP000219331">
    <property type="component" value="Unassembled WGS sequence"/>
</dbReference>
<proteinExistence type="inferred from homology"/>
<gene>
    <name evidence="6" type="ORF">SAMN05421512_10898</name>
</gene>
<dbReference type="InterPro" id="IPR036390">
    <property type="entry name" value="WH_DNA-bd_sf"/>
</dbReference>
<dbReference type="SUPFAM" id="SSF46785">
    <property type="entry name" value="Winged helix' DNA-binding domain"/>
    <property type="match status" value="1"/>
</dbReference>
<dbReference type="Gene3D" id="3.40.190.290">
    <property type="match status" value="1"/>
</dbReference>
<organism evidence="6 7">
    <name type="scientific">Stappia indica</name>
    <dbReference type="NCBI Taxonomy" id="538381"/>
    <lineage>
        <taxon>Bacteria</taxon>
        <taxon>Pseudomonadati</taxon>
        <taxon>Pseudomonadota</taxon>
        <taxon>Alphaproteobacteria</taxon>
        <taxon>Hyphomicrobiales</taxon>
        <taxon>Stappiaceae</taxon>
        <taxon>Stappia</taxon>
    </lineage>
</organism>
<dbReference type="GO" id="GO:0010628">
    <property type="term" value="P:positive regulation of gene expression"/>
    <property type="evidence" value="ECO:0007669"/>
    <property type="project" value="TreeGrafter"/>
</dbReference>
<dbReference type="PANTHER" id="PTHR30427:SF1">
    <property type="entry name" value="TRANSCRIPTIONAL ACTIVATOR PROTEIN LYSR"/>
    <property type="match status" value="1"/>
</dbReference>
<dbReference type="PRINTS" id="PR00039">
    <property type="entry name" value="HTHLYSR"/>
</dbReference>